<comment type="caution">
    <text evidence="9">The sequence shown here is derived from an EMBL/GenBank/DDBJ whole genome shotgun (WGS) entry which is preliminary data.</text>
</comment>
<proteinExistence type="predicted"/>
<keyword evidence="4" id="KW-0249">Electron transport</keyword>
<feature type="domain" description="Cytochrome b561" evidence="8">
    <location>
        <begin position="14"/>
        <end position="239"/>
    </location>
</feature>
<reference evidence="9 10" key="1">
    <citation type="submission" date="2015-05" db="EMBL/GenBank/DDBJ databases">
        <title>Distinctive expansion of gene families associated with plant cell wall degradation and secondary metabolism in the genomes of grapevine trunk pathogens.</title>
        <authorList>
            <person name="Lawrence D.P."/>
            <person name="Travadon R."/>
            <person name="Rolshausen P.E."/>
            <person name="Baumgartner K."/>
        </authorList>
    </citation>
    <scope>NUCLEOTIDE SEQUENCE [LARGE SCALE GENOMIC DNA]</scope>
    <source>
        <strain evidence="9">UCRPC4</strain>
    </source>
</reference>
<evidence type="ECO:0000256" key="4">
    <source>
        <dbReference type="ARBA" id="ARBA00022982"/>
    </source>
</evidence>
<dbReference type="OrthoDB" id="19261at2759"/>
<evidence type="ECO:0000256" key="7">
    <source>
        <dbReference type="SAM" id="Phobius"/>
    </source>
</evidence>
<dbReference type="Pfam" id="PF03188">
    <property type="entry name" value="Cytochrom_B561"/>
    <property type="match status" value="1"/>
</dbReference>
<sequence>MTVTHQAIHIPLTYLTFISMAAAQMGGAGGSYDGNGGDQPSTGGYGGSSGSGGFDYSSLPIFQKMNKVLIAHATLATLAWAFFFPLGGILLRTIHSKSTWKIHASVQILAFIMFTAAVGMGIWLAKQYQGYIHLWNDPHIIIGLLIFALAALQPAMGFVHHLLFIRRANGKRTNVGRIHLWLGRILIVLGIINGGLGLRLAGSSPFQSQTTTRKAEIGYSIGAGIMFLLYALVSITAEAKRDAGRRGLWRGKSCRSSSTDDVLYEEESRVRHTPVGSMVESR</sequence>
<keyword evidence="6 7" id="KW-0472">Membrane</keyword>
<dbReference type="PANTHER" id="PTHR47797">
    <property type="entry name" value="DEHYDROGENASE, PUTATIVE (AFU_ORTHOLOGUE AFUA_8G05805)-RELATED"/>
    <property type="match status" value="1"/>
</dbReference>
<dbReference type="SMART" id="SM00665">
    <property type="entry name" value="B561"/>
    <property type="match status" value="1"/>
</dbReference>
<dbReference type="EMBL" id="LCWF01000009">
    <property type="protein sequence ID" value="KKY28816.1"/>
    <property type="molecule type" value="Genomic_DNA"/>
</dbReference>
<dbReference type="InterPro" id="IPR006593">
    <property type="entry name" value="Cyt_b561/ferric_Rdtase_TM"/>
</dbReference>
<evidence type="ECO:0000313" key="9">
    <source>
        <dbReference type="EMBL" id="KKY28816.1"/>
    </source>
</evidence>
<organism evidence="9 10">
    <name type="scientific">Phaeomoniella chlamydospora</name>
    <name type="common">Phaeoacremonium chlamydosporum</name>
    <dbReference type="NCBI Taxonomy" id="158046"/>
    <lineage>
        <taxon>Eukaryota</taxon>
        <taxon>Fungi</taxon>
        <taxon>Dikarya</taxon>
        <taxon>Ascomycota</taxon>
        <taxon>Pezizomycotina</taxon>
        <taxon>Eurotiomycetes</taxon>
        <taxon>Chaetothyriomycetidae</taxon>
        <taxon>Phaeomoniellales</taxon>
        <taxon>Phaeomoniellaceae</taxon>
        <taxon>Phaeomoniella</taxon>
    </lineage>
</organism>
<name>A0A0G2F3G6_PHACM</name>
<keyword evidence="3 7" id="KW-0812">Transmembrane</keyword>
<keyword evidence="2" id="KW-0813">Transport</keyword>
<comment type="subcellular location">
    <subcellularLocation>
        <location evidence="1">Membrane</location>
    </subcellularLocation>
</comment>
<evidence type="ECO:0000313" key="10">
    <source>
        <dbReference type="Proteomes" id="UP000053317"/>
    </source>
</evidence>
<dbReference type="PANTHER" id="PTHR47797:SF1">
    <property type="entry name" value="CYTOCHROME B561 DOMAIN-CONTAINING PROTEIN-RELATED"/>
    <property type="match status" value="1"/>
</dbReference>
<accession>A0A0G2F3G6</accession>
<feature type="transmembrane region" description="Helical" evidence="7">
    <location>
        <begin position="69"/>
        <end position="91"/>
    </location>
</feature>
<dbReference type="PROSITE" id="PS50939">
    <property type="entry name" value="CYTOCHROME_B561"/>
    <property type="match status" value="1"/>
</dbReference>
<feature type="transmembrane region" description="Helical" evidence="7">
    <location>
        <begin position="178"/>
        <end position="197"/>
    </location>
</feature>
<dbReference type="Proteomes" id="UP000053317">
    <property type="component" value="Unassembled WGS sequence"/>
</dbReference>
<gene>
    <name evidence="9" type="ORF">UCRPC4_g00377</name>
</gene>
<keyword evidence="5 7" id="KW-1133">Transmembrane helix</keyword>
<feature type="transmembrane region" description="Helical" evidence="7">
    <location>
        <begin position="103"/>
        <end position="125"/>
    </location>
</feature>
<keyword evidence="10" id="KW-1185">Reference proteome</keyword>
<protein>
    <submittedName>
        <fullName evidence="9">Putative integral membrane protein</fullName>
    </submittedName>
</protein>
<feature type="transmembrane region" description="Helical" evidence="7">
    <location>
        <begin position="12"/>
        <end position="32"/>
    </location>
</feature>
<dbReference type="Gene3D" id="1.20.120.1770">
    <property type="match status" value="1"/>
</dbReference>
<evidence type="ECO:0000256" key="3">
    <source>
        <dbReference type="ARBA" id="ARBA00022692"/>
    </source>
</evidence>
<evidence type="ECO:0000259" key="8">
    <source>
        <dbReference type="PROSITE" id="PS50939"/>
    </source>
</evidence>
<feature type="transmembrane region" description="Helical" evidence="7">
    <location>
        <begin position="140"/>
        <end position="166"/>
    </location>
</feature>
<evidence type="ECO:0000256" key="6">
    <source>
        <dbReference type="ARBA" id="ARBA00023136"/>
    </source>
</evidence>
<evidence type="ECO:0000256" key="5">
    <source>
        <dbReference type="ARBA" id="ARBA00022989"/>
    </source>
</evidence>
<dbReference type="AlphaFoldDB" id="A0A0G2F3G6"/>
<dbReference type="GO" id="GO:0016020">
    <property type="term" value="C:membrane"/>
    <property type="evidence" value="ECO:0007669"/>
    <property type="project" value="UniProtKB-SubCell"/>
</dbReference>
<evidence type="ECO:0000256" key="2">
    <source>
        <dbReference type="ARBA" id="ARBA00022448"/>
    </source>
</evidence>
<evidence type="ECO:0000256" key="1">
    <source>
        <dbReference type="ARBA" id="ARBA00004370"/>
    </source>
</evidence>
<feature type="transmembrane region" description="Helical" evidence="7">
    <location>
        <begin position="217"/>
        <end position="237"/>
    </location>
</feature>
<dbReference type="CDD" id="cd08760">
    <property type="entry name" value="Cyt_b561_FRRS1_like"/>
    <property type="match status" value="1"/>
</dbReference>
<reference evidence="9 10" key="2">
    <citation type="submission" date="2015-05" db="EMBL/GenBank/DDBJ databases">
        <authorList>
            <person name="Morales-Cruz A."/>
            <person name="Amrine K.C."/>
            <person name="Cantu D."/>
        </authorList>
    </citation>
    <scope>NUCLEOTIDE SEQUENCE [LARGE SCALE GENOMIC DNA]</scope>
    <source>
        <strain evidence="9">UCRPC4</strain>
    </source>
</reference>